<dbReference type="AlphaFoldDB" id="A0A098VSU1"/>
<dbReference type="VEuPathDB" id="MicrosporidiaDB:DI09_569p10"/>
<keyword evidence="3" id="KW-1185">Reference proteome</keyword>
<evidence type="ECO:0000313" key="3">
    <source>
        <dbReference type="Proteomes" id="UP000029725"/>
    </source>
</evidence>
<proteinExistence type="predicted"/>
<keyword evidence="1" id="KW-0732">Signal</keyword>
<dbReference type="HOGENOM" id="CLU_3282313_0_0_1"/>
<dbReference type="GeneID" id="25260333"/>
<feature type="signal peptide" evidence="1">
    <location>
        <begin position="1"/>
        <end position="18"/>
    </location>
</feature>
<organism evidence="2 3">
    <name type="scientific">Mitosporidium daphniae</name>
    <dbReference type="NCBI Taxonomy" id="1485682"/>
    <lineage>
        <taxon>Eukaryota</taxon>
        <taxon>Fungi</taxon>
        <taxon>Fungi incertae sedis</taxon>
        <taxon>Microsporidia</taxon>
        <taxon>Mitosporidium</taxon>
    </lineage>
</organism>
<reference evidence="2 3" key="1">
    <citation type="submission" date="2014-04" db="EMBL/GenBank/DDBJ databases">
        <title>A new species of microsporidia sheds light on the evolution of extreme parasitism.</title>
        <authorList>
            <person name="Haag K.L."/>
            <person name="James T.Y."/>
            <person name="Larsson R."/>
            <person name="Schaer T.M."/>
            <person name="Refardt D."/>
            <person name="Pombert J.-F."/>
            <person name="Ebert D."/>
        </authorList>
    </citation>
    <scope>NUCLEOTIDE SEQUENCE [LARGE SCALE GENOMIC DNA]</scope>
    <source>
        <strain evidence="2 3">UGP3</strain>
        <tissue evidence="2">Spores</tissue>
    </source>
</reference>
<sequence>MNTPKFILLVTFILSILGVPSLQLEEEKKSPKNSSEAQKPP</sequence>
<protein>
    <submittedName>
        <fullName evidence="2">Uncharacterized protein</fullName>
    </submittedName>
</protein>
<feature type="chain" id="PRO_5001950652" evidence="1">
    <location>
        <begin position="19"/>
        <end position="41"/>
    </location>
</feature>
<comment type="caution">
    <text evidence="2">The sequence shown here is derived from an EMBL/GenBank/DDBJ whole genome shotgun (WGS) entry which is preliminary data.</text>
</comment>
<evidence type="ECO:0000256" key="1">
    <source>
        <dbReference type="SAM" id="SignalP"/>
    </source>
</evidence>
<accession>A0A098VSU1</accession>
<dbReference type="Proteomes" id="UP000029725">
    <property type="component" value="Unassembled WGS sequence"/>
</dbReference>
<name>A0A098VSU1_9MICR</name>
<dbReference type="EMBL" id="JMKJ01000516">
    <property type="protein sequence ID" value="KGG50781.1"/>
    <property type="molecule type" value="Genomic_DNA"/>
</dbReference>
<gene>
    <name evidence="2" type="ORF">DI09_569p10</name>
</gene>
<evidence type="ECO:0000313" key="2">
    <source>
        <dbReference type="EMBL" id="KGG50781.1"/>
    </source>
</evidence>
<feature type="non-terminal residue" evidence="2">
    <location>
        <position position="41"/>
    </location>
</feature>
<dbReference type="RefSeq" id="XP_013237217.1">
    <property type="nucleotide sequence ID" value="XM_013381763.1"/>
</dbReference>